<reference evidence="3 4" key="1">
    <citation type="submission" date="2020-01" db="EMBL/GenBank/DDBJ databases">
        <authorList>
            <person name="Chen J."/>
            <person name="Zhu S."/>
            <person name="Yang J."/>
        </authorList>
    </citation>
    <scope>NUCLEOTIDE SEQUENCE [LARGE SCALE GENOMIC DNA]</scope>
    <source>
        <strain evidence="3 4">345S023</strain>
    </source>
</reference>
<gene>
    <name evidence="3" type="ORF">GTH32_09345</name>
</gene>
<organism evidence="3 4">
    <name type="scientific">Alteromonas profundi</name>
    <dbReference type="NCBI Taxonomy" id="2696062"/>
    <lineage>
        <taxon>Bacteria</taxon>
        <taxon>Pseudomonadati</taxon>
        <taxon>Pseudomonadota</taxon>
        <taxon>Gammaproteobacteria</taxon>
        <taxon>Alteromonadales</taxon>
        <taxon>Alteromonadaceae</taxon>
        <taxon>Alteromonas/Salinimonas group</taxon>
        <taxon>Alteromonas</taxon>
    </lineage>
</organism>
<sequence length="183" mass="20251">MITMMRRLAITSLLFTPLVEANHYIVGALGYAEVDLPLVTASGERYDSQDVAVSVAYGYQFHRQWYVETGYLQLADKQESNATYEARGPYVAILGKAGNQTGELFYRVGVMSMDTRSILDTTDEECISANACNSAKSIVAGMAGLGFDYYLGTASMLRVEYTYIGGQDDVKAHVVNLGWRYNF</sequence>
<proteinExistence type="predicted"/>
<dbReference type="RefSeq" id="WP_163085031.1">
    <property type="nucleotide sequence ID" value="NZ_JAAAWN010000010.1"/>
</dbReference>
<accession>A0A7X5RKW0</accession>
<evidence type="ECO:0000256" key="1">
    <source>
        <dbReference type="ARBA" id="ARBA00022729"/>
    </source>
</evidence>
<dbReference type="SUPFAM" id="SSF56925">
    <property type="entry name" value="OMPA-like"/>
    <property type="match status" value="1"/>
</dbReference>
<keyword evidence="4" id="KW-1185">Reference proteome</keyword>
<keyword evidence="1" id="KW-0732">Signal</keyword>
<evidence type="ECO:0000259" key="2">
    <source>
        <dbReference type="Pfam" id="PF13505"/>
    </source>
</evidence>
<dbReference type="EMBL" id="JAAAWN010000010">
    <property type="protein sequence ID" value="NDV91383.1"/>
    <property type="molecule type" value="Genomic_DNA"/>
</dbReference>
<dbReference type="InterPro" id="IPR027385">
    <property type="entry name" value="Beta-barrel_OMP"/>
</dbReference>
<dbReference type="GO" id="GO:0015288">
    <property type="term" value="F:porin activity"/>
    <property type="evidence" value="ECO:0007669"/>
    <property type="project" value="UniProtKB-KW"/>
</dbReference>
<comment type="caution">
    <text evidence="3">The sequence shown here is derived from an EMBL/GenBank/DDBJ whole genome shotgun (WGS) entry which is preliminary data.</text>
</comment>
<dbReference type="AlphaFoldDB" id="A0A7X5RKW0"/>
<protein>
    <submittedName>
        <fullName evidence="3">Outer membrane beta-barrel protein</fullName>
    </submittedName>
</protein>
<dbReference type="Gene3D" id="2.40.160.20">
    <property type="match status" value="1"/>
</dbReference>
<dbReference type="GO" id="GO:0009279">
    <property type="term" value="C:cell outer membrane"/>
    <property type="evidence" value="ECO:0007669"/>
    <property type="project" value="InterPro"/>
</dbReference>
<evidence type="ECO:0000313" key="4">
    <source>
        <dbReference type="Proteomes" id="UP000470213"/>
    </source>
</evidence>
<dbReference type="Proteomes" id="UP000470213">
    <property type="component" value="Unassembled WGS sequence"/>
</dbReference>
<dbReference type="GO" id="GO:0046930">
    <property type="term" value="C:pore complex"/>
    <property type="evidence" value="ECO:0007669"/>
    <property type="project" value="UniProtKB-KW"/>
</dbReference>
<evidence type="ECO:0000313" key="3">
    <source>
        <dbReference type="EMBL" id="NDV91383.1"/>
    </source>
</evidence>
<name>A0A7X5RKW0_9ALTE</name>
<feature type="domain" description="Outer membrane protein beta-barrel" evidence="2">
    <location>
        <begin position="23"/>
        <end position="183"/>
    </location>
</feature>
<dbReference type="Pfam" id="PF13505">
    <property type="entry name" value="OMP_b-brl"/>
    <property type="match status" value="1"/>
</dbReference>
<dbReference type="InterPro" id="IPR011250">
    <property type="entry name" value="OMP/PagP_B-barrel"/>
</dbReference>